<sequence length="149" mass="15465">MRSVRAPKFLLALTTAAVLVLAACGSDSSATSAPAPGAEGTWELMDPGQVTPDSTSIDIGVTRIACASGMTGEIEQPIVSYEPDQIIIRSDVVPHEDPDAVFTCPGNDAVPVTVKLDEPIGDREMVDGICLAGEATGITPCADSVRWQP</sequence>
<evidence type="ECO:0000256" key="1">
    <source>
        <dbReference type="SAM" id="MobiDB-lite"/>
    </source>
</evidence>
<organism evidence="3">
    <name type="scientific">Jonesiaceae bacterium BS-20</name>
    <dbReference type="NCBI Taxonomy" id="3120821"/>
    <lineage>
        <taxon>Bacteria</taxon>
        <taxon>Bacillati</taxon>
        <taxon>Actinomycetota</taxon>
        <taxon>Actinomycetes</taxon>
        <taxon>Micrococcales</taxon>
        <taxon>Jonesiaceae</taxon>
    </lineage>
</organism>
<dbReference type="AlphaFoldDB" id="A0AAU7DUX3"/>
<protein>
    <submittedName>
        <fullName evidence="3">Uncharacterized protein</fullName>
    </submittedName>
</protein>
<evidence type="ECO:0000313" key="3">
    <source>
        <dbReference type="EMBL" id="XBH21784.1"/>
    </source>
</evidence>
<accession>A0AAU7DUX3</accession>
<name>A0AAU7DUX3_9MICO</name>
<proteinExistence type="predicted"/>
<reference evidence="3" key="1">
    <citation type="submission" date="2024-02" db="EMBL/GenBank/DDBJ databases">
        <title>Tomenella chthoni gen. nov. sp. nov., a member of the family Jonesiaceae isolated from bat guano.</title>
        <authorList>
            <person name="Miller S.L."/>
            <person name="King J."/>
            <person name="Sankaranarayanan K."/>
            <person name="Lawson P.A."/>
        </authorList>
    </citation>
    <scope>NUCLEOTIDE SEQUENCE</scope>
    <source>
        <strain evidence="3">BS-20</strain>
    </source>
</reference>
<evidence type="ECO:0000256" key="2">
    <source>
        <dbReference type="SAM" id="SignalP"/>
    </source>
</evidence>
<dbReference type="EMBL" id="CP146203">
    <property type="protein sequence ID" value="XBH21784.1"/>
    <property type="molecule type" value="Genomic_DNA"/>
</dbReference>
<gene>
    <name evidence="3" type="ORF">V5R04_00730</name>
</gene>
<feature type="region of interest" description="Disordered" evidence="1">
    <location>
        <begin position="27"/>
        <end position="54"/>
    </location>
</feature>
<keyword evidence="2" id="KW-0732">Signal</keyword>
<feature type="chain" id="PRO_5043761544" evidence="2">
    <location>
        <begin position="23"/>
        <end position="149"/>
    </location>
</feature>
<feature type="signal peptide" evidence="2">
    <location>
        <begin position="1"/>
        <end position="22"/>
    </location>
</feature>
<dbReference type="PROSITE" id="PS51257">
    <property type="entry name" value="PROKAR_LIPOPROTEIN"/>
    <property type="match status" value="1"/>
</dbReference>